<feature type="domain" description="Phosphatidic acid phosphatase type 2/haloperoxidase" evidence="2">
    <location>
        <begin position="62"/>
        <end position="172"/>
    </location>
</feature>
<dbReference type="InterPro" id="IPR036938">
    <property type="entry name" value="PAP2/HPO_sf"/>
</dbReference>
<gene>
    <name evidence="3" type="ORF">AAFH96_35180</name>
</gene>
<dbReference type="SMART" id="SM00014">
    <property type="entry name" value="acidPPc"/>
    <property type="match status" value="1"/>
</dbReference>
<feature type="non-terminal residue" evidence="3">
    <location>
        <position position="1"/>
    </location>
</feature>
<evidence type="ECO:0000313" key="3">
    <source>
        <dbReference type="EMBL" id="MFB6398279.1"/>
    </source>
</evidence>
<keyword evidence="1" id="KW-1133">Transmembrane helix</keyword>
<dbReference type="Proteomes" id="UP001582793">
    <property type="component" value="Unassembled WGS sequence"/>
</dbReference>
<evidence type="ECO:0000313" key="4">
    <source>
        <dbReference type="Proteomes" id="UP001582793"/>
    </source>
</evidence>
<keyword evidence="1" id="KW-0472">Membrane</keyword>
<dbReference type="PANTHER" id="PTHR14969">
    <property type="entry name" value="SPHINGOSINE-1-PHOSPHATE PHOSPHOHYDROLASE"/>
    <property type="match status" value="1"/>
</dbReference>
<protein>
    <submittedName>
        <fullName evidence="3">Phosphatase PAP2 family protein</fullName>
    </submittedName>
</protein>
<keyword evidence="1" id="KW-0812">Transmembrane</keyword>
<feature type="transmembrane region" description="Helical" evidence="1">
    <location>
        <begin position="61"/>
        <end position="80"/>
    </location>
</feature>
<dbReference type="Pfam" id="PF01569">
    <property type="entry name" value="PAP2"/>
    <property type="match status" value="1"/>
</dbReference>
<dbReference type="InterPro" id="IPR000326">
    <property type="entry name" value="PAP2/HPO"/>
</dbReference>
<proteinExistence type="predicted"/>
<dbReference type="RefSeq" id="WP_375737095.1">
    <property type="nucleotide sequence ID" value="NZ_JBCGDC010000220.1"/>
</dbReference>
<feature type="transmembrane region" description="Helical" evidence="1">
    <location>
        <begin position="157"/>
        <end position="175"/>
    </location>
</feature>
<organism evidence="3 4">
    <name type="scientific">Polymorphospora lycopeni</name>
    <dbReference type="NCBI Taxonomy" id="3140240"/>
    <lineage>
        <taxon>Bacteria</taxon>
        <taxon>Bacillati</taxon>
        <taxon>Actinomycetota</taxon>
        <taxon>Actinomycetes</taxon>
        <taxon>Micromonosporales</taxon>
        <taxon>Micromonosporaceae</taxon>
        <taxon>Polymorphospora</taxon>
    </lineage>
</organism>
<dbReference type="EMBL" id="JBCGDC010000220">
    <property type="protein sequence ID" value="MFB6398279.1"/>
    <property type="molecule type" value="Genomic_DNA"/>
</dbReference>
<reference evidence="3 4" key="1">
    <citation type="submission" date="2024-04" db="EMBL/GenBank/DDBJ databases">
        <title>Polymorphospora sp. isolated from Baiyangdian Lake in Xiong'an New Area.</title>
        <authorList>
            <person name="Zhang X."/>
            <person name="Liu J."/>
        </authorList>
    </citation>
    <scope>NUCLEOTIDE SEQUENCE [LARGE SCALE GENOMIC DNA]</scope>
    <source>
        <strain evidence="3 4">2-325</strain>
    </source>
</reference>
<name>A0ABV5D1Z0_9ACTN</name>
<dbReference type="SUPFAM" id="SSF48317">
    <property type="entry name" value="Acid phosphatase/Vanadium-dependent haloperoxidase"/>
    <property type="match status" value="1"/>
</dbReference>
<comment type="caution">
    <text evidence="3">The sequence shown here is derived from an EMBL/GenBank/DDBJ whole genome shotgun (WGS) entry which is preliminary data.</text>
</comment>
<evidence type="ECO:0000259" key="2">
    <source>
        <dbReference type="SMART" id="SM00014"/>
    </source>
</evidence>
<accession>A0ABV5D1Z0</accession>
<evidence type="ECO:0000256" key="1">
    <source>
        <dbReference type="SAM" id="Phobius"/>
    </source>
</evidence>
<sequence length="183" mass="18819">RRPALVTADTALARRAHRFAVRHPGVATTAGRLTHLGDGRVVVGVLTATAAVVARRRRWRALAFVAAAPAAGTLLCRLVRARVARTRPDRALRIADGYAFPSNHATNATLAAAVVAGVAWSEVPAPGRPGVLAGAVAAPAVVGATRVLLGVHWPSDVLAGWLVALTAVPAVAALARARRTGRA</sequence>
<keyword evidence="4" id="KW-1185">Reference proteome</keyword>
<dbReference type="Gene3D" id="1.20.144.10">
    <property type="entry name" value="Phosphatidic acid phosphatase type 2/haloperoxidase"/>
    <property type="match status" value="1"/>
</dbReference>
<dbReference type="PANTHER" id="PTHR14969:SF13">
    <property type="entry name" value="AT30094P"/>
    <property type="match status" value="1"/>
</dbReference>